<dbReference type="InterPro" id="IPR046886">
    <property type="entry name" value="RsmE_MTase_dom"/>
</dbReference>
<dbReference type="GO" id="GO:0070475">
    <property type="term" value="P:rRNA base methylation"/>
    <property type="evidence" value="ECO:0007669"/>
    <property type="project" value="TreeGrafter"/>
</dbReference>
<organism evidence="15 16">
    <name type="scientific">Dubosiella newyorkensis</name>
    <dbReference type="NCBI Taxonomy" id="1862672"/>
    <lineage>
        <taxon>Bacteria</taxon>
        <taxon>Bacillati</taxon>
        <taxon>Bacillota</taxon>
        <taxon>Erysipelotrichia</taxon>
        <taxon>Erysipelotrichales</taxon>
        <taxon>Erysipelotrichaceae</taxon>
        <taxon>Dubosiella</taxon>
    </lineage>
</organism>
<evidence type="ECO:0000256" key="9">
    <source>
        <dbReference type="ARBA" id="ARBA00022691"/>
    </source>
</evidence>
<evidence type="ECO:0000256" key="10">
    <source>
        <dbReference type="ARBA" id="ARBA00025699"/>
    </source>
</evidence>
<sequence>MKQVFTDLKCELDQTIPLDEKQAHHLFDVLRTKENETIRLISNGEVYLAKPQKKPFVFVFEREQIEPRLVDVTLCTALIKSDKFEWMLQKAAELGVSRIVPFVSRYSIIQLDDKKAIKKMDRWNAILEAACKQCNRSDLVELMPITTIDALQEYKSRCNLVAYEKENEPSKHLANYLSKNPSSVTCVIGPEGGFSSEEIDQLSELGFARCSLGNQILRAETASIYVLCCVEYQTHLENKEVD</sequence>
<evidence type="ECO:0000256" key="3">
    <source>
        <dbReference type="ARBA" id="ARBA00012328"/>
    </source>
</evidence>
<dbReference type="OrthoDB" id="9815641at2"/>
<dbReference type="PIRSF" id="PIRSF015601">
    <property type="entry name" value="MTase_slr0722"/>
    <property type="match status" value="1"/>
</dbReference>
<dbReference type="PANTHER" id="PTHR30027">
    <property type="entry name" value="RIBOSOMAL RNA SMALL SUBUNIT METHYLTRANSFERASE E"/>
    <property type="match status" value="1"/>
</dbReference>
<evidence type="ECO:0000256" key="11">
    <source>
        <dbReference type="ARBA" id="ARBA00047944"/>
    </source>
</evidence>
<keyword evidence="8 12" id="KW-0808">Transferase</keyword>
<dbReference type="SUPFAM" id="SSF88697">
    <property type="entry name" value="PUA domain-like"/>
    <property type="match status" value="1"/>
</dbReference>
<keyword evidence="6 12" id="KW-0698">rRNA processing</keyword>
<proteinExistence type="inferred from homology"/>
<dbReference type="SUPFAM" id="SSF75217">
    <property type="entry name" value="alpha/beta knot"/>
    <property type="match status" value="1"/>
</dbReference>
<evidence type="ECO:0000256" key="8">
    <source>
        <dbReference type="ARBA" id="ARBA00022679"/>
    </source>
</evidence>
<comment type="catalytic activity">
    <reaction evidence="11 12">
        <text>uridine(1498) in 16S rRNA + S-adenosyl-L-methionine = N(3)-methyluridine(1498) in 16S rRNA + S-adenosyl-L-homocysteine + H(+)</text>
        <dbReference type="Rhea" id="RHEA:42920"/>
        <dbReference type="Rhea" id="RHEA-COMP:10283"/>
        <dbReference type="Rhea" id="RHEA-COMP:10284"/>
        <dbReference type="ChEBI" id="CHEBI:15378"/>
        <dbReference type="ChEBI" id="CHEBI:57856"/>
        <dbReference type="ChEBI" id="CHEBI:59789"/>
        <dbReference type="ChEBI" id="CHEBI:65315"/>
        <dbReference type="ChEBI" id="CHEBI:74502"/>
        <dbReference type="EC" id="2.1.1.193"/>
    </reaction>
</comment>
<evidence type="ECO:0000256" key="6">
    <source>
        <dbReference type="ARBA" id="ARBA00022552"/>
    </source>
</evidence>
<dbReference type="EMBL" id="MPKA01000106">
    <property type="protein sequence ID" value="OLU44504.1"/>
    <property type="molecule type" value="Genomic_DNA"/>
</dbReference>
<dbReference type="GO" id="GO:0005737">
    <property type="term" value="C:cytoplasm"/>
    <property type="evidence" value="ECO:0007669"/>
    <property type="project" value="UniProtKB-SubCell"/>
</dbReference>
<dbReference type="STRING" id="1862672.BO225_10510"/>
<reference evidence="15 16" key="1">
    <citation type="submission" date="2016-11" db="EMBL/GenBank/DDBJ databases">
        <title>Description of two novel members of the family Erysipelotrichaceae: Ileibacterium lipovorans gen. nov., sp. nov. and Dubosiella newyorkensis, gen. nov., sp. nov.</title>
        <authorList>
            <person name="Cox L.M."/>
            <person name="Sohn J."/>
            <person name="Tyrrell K.L."/>
            <person name="Citron D.M."/>
            <person name="Lawson P.A."/>
            <person name="Patel N.B."/>
            <person name="Iizumi T."/>
            <person name="Perez-Perez G.I."/>
            <person name="Goldstein E.J."/>
            <person name="Blaser M.J."/>
        </authorList>
    </citation>
    <scope>NUCLEOTIDE SEQUENCE [LARGE SCALE GENOMIC DNA]</scope>
    <source>
        <strain evidence="15 16">NYU-BL-A4</strain>
    </source>
</reference>
<protein>
    <recommendedName>
        <fullName evidence="4 12">Ribosomal RNA small subunit methyltransferase E</fullName>
        <ecNumber evidence="3 12">2.1.1.193</ecNumber>
    </recommendedName>
</protein>
<feature type="domain" description="Ribosomal RNA small subunit methyltransferase E methyltransferase" evidence="13">
    <location>
        <begin position="70"/>
        <end position="228"/>
    </location>
</feature>
<dbReference type="Pfam" id="PF04452">
    <property type="entry name" value="Methyltrans_RNA"/>
    <property type="match status" value="1"/>
</dbReference>
<name>A0A1U7NKA3_9FIRM</name>
<dbReference type="EC" id="2.1.1.193" evidence="3 12"/>
<keyword evidence="16" id="KW-1185">Reference proteome</keyword>
<dbReference type="Gene3D" id="3.40.1280.10">
    <property type="match status" value="1"/>
</dbReference>
<dbReference type="GeneID" id="78276370"/>
<comment type="caution">
    <text evidence="15">The sequence shown here is derived from an EMBL/GenBank/DDBJ whole genome shotgun (WGS) entry which is preliminary data.</text>
</comment>
<keyword evidence="7 12" id="KW-0489">Methyltransferase</keyword>
<feature type="domain" description="Ribosomal RNA small subunit methyltransferase E PUA-like" evidence="14">
    <location>
        <begin position="18"/>
        <end position="50"/>
    </location>
</feature>
<dbReference type="Pfam" id="PF20260">
    <property type="entry name" value="PUA_4"/>
    <property type="match status" value="1"/>
</dbReference>
<keyword evidence="5 12" id="KW-0963">Cytoplasm</keyword>
<evidence type="ECO:0000256" key="4">
    <source>
        <dbReference type="ARBA" id="ARBA00013673"/>
    </source>
</evidence>
<comment type="function">
    <text evidence="10 12">Specifically methylates the N3 position of the uracil ring of uridine 1498 (m3U1498) in 16S rRNA. Acts on the fully assembled 30S ribosomal subunit.</text>
</comment>
<evidence type="ECO:0000256" key="1">
    <source>
        <dbReference type="ARBA" id="ARBA00004496"/>
    </source>
</evidence>
<comment type="subcellular location">
    <subcellularLocation>
        <location evidence="1 12">Cytoplasm</location>
    </subcellularLocation>
</comment>
<evidence type="ECO:0000313" key="16">
    <source>
        <dbReference type="Proteomes" id="UP000186705"/>
    </source>
</evidence>
<dbReference type="RefSeq" id="WP_076342201.1">
    <property type="nucleotide sequence ID" value="NZ_CAJTMI010000002.1"/>
</dbReference>
<comment type="similarity">
    <text evidence="2 12">Belongs to the RNA methyltransferase RsmE family.</text>
</comment>
<dbReference type="NCBIfam" id="TIGR00046">
    <property type="entry name" value="RsmE family RNA methyltransferase"/>
    <property type="match status" value="1"/>
</dbReference>
<dbReference type="InterPro" id="IPR029028">
    <property type="entry name" value="Alpha/beta_knot_MTases"/>
</dbReference>
<accession>A0A1U7NKA3</accession>
<evidence type="ECO:0000256" key="12">
    <source>
        <dbReference type="PIRNR" id="PIRNR015601"/>
    </source>
</evidence>
<evidence type="ECO:0000256" key="7">
    <source>
        <dbReference type="ARBA" id="ARBA00022603"/>
    </source>
</evidence>
<evidence type="ECO:0000256" key="5">
    <source>
        <dbReference type="ARBA" id="ARBA00022490"/>
    </source>
</evidence>
<dbReference type="InterPro" id="IPR006700">
    <property type="entry name" value="RsmE"/>
</dbReference>
<evidence type="ECO:0000313" key="15">
    <source>
        <dbReference type="EMBL" id="OLU44504.1"/>
    </source>
</evidence>
<dbReference type="InterPro" id="IPR029026">
    <property type="entry name" value="tRNA_m1G_MTases_N"/>
</dbReference>
<evidence type="ECO:0000259" key="14">
    <source>
        <dbReference type="Pfam" id="PF20260"/>
    </source>
</evidence>
<dbReference type="Proteomes" id="UP000186705">
    <property type="component" value="Unassembled WGS sequence"/>
</dbReference>
<dbReference type="GO" id="GO:0070042">
    <property type="term" value="F:rRNA (uridine-N3-)-methyltransferase activity"/>
    <property type="evidence" value="ECO:0007669"/>
    <property type="project" value="TreeGrafter"/>
</dbReference>
<dbReference type="CDD" id="cd18084">
    <property type="entry name" value="RsmE-like"/>
    <property type="match status" value="1"/>
</dbReference>
<keyword evidence="9 12" id="KW-0949">S-adenosyl-L-methionine</keyword>
<gene>
    <name evidence="15" type="ORF">BO225_10510</name>
</gene>
<evidence type="ECO:0000259" key="13">
    <source>
        <dbReference type="Pfam" id="PF04452"/>
    </source>
</evidence>
<dbReference type="InterPro" id="IPR046887">
    <property type="entry name" value="RsmE_PUA-like"/>
</dbReference>
<dbReference type="AlphaFoldDB" id="A0A1U7NKA3"/>
<dbReference type="InterPro" id="IPR015947">
    <property type="entry name" value="PUA-like_sf"/>
</dbReference>
<evidence type="ECO:0000256" key="2">
    <source>
        <dbReference type="ARBA" id="ARBA00005528"/>
    </source>
</evidence>
<dbReference type="PANTHER" id="PTHR30027:SF3">
    <property type="entry name" value="16S RRNA (URACIL(1498)-N(3))-METHYLTRANSFERASE"/>
    <property type="match status" value="1"/>
</dbReference>